<dbReference type="InterPro" id="IPR051265">
    <property type="entry name" value="HIBADH-related_NP60_sf"/>
</dbReference>
<organism evidence="5 6">
    <name type="scientific">Streptomyces rimosus subsp. rimosus</name>
    <dbReference type="NCBI Taxonomy" id="132474"/>
    <lineage>
        <taxon>Bacteria</taxon>
        <taxon>Bacillati</taxon>
        <taxon>Actinomycetota</taxon>
        <taxon>Actinomycetes</taxon>
        <taxon>Kitasatosporales</taxon>
        <taxon>Streptomycetaceae</taxon>
        <taxon>Streptomyces</taxon>
    </lineage>
</organism>
<dbReference type="SUPFAM" id="SSF51735">
    <property type="entry name" value="NAD(P)-binding Rossmann-fold domains"/>
    <property type="match status" value="1"/>
</dbReference>
<evidence type="ECO:0000256" key="2">
    <source>
        <dbReference type="ARBA" id="ARBA00023002"/>
    </source>
</evidence>
<dbReference type="PIRSF" id="PIRSF000103">
    <property type="entry name" value="HIBADH"/>
    <property type="match status" value="1"/>
</dbReference>
<evidence type="ECO:0000259" key="4">
    <source>
        <dbReference type="Pfam" id="PF21761"/>
    </source>
</evidence>
<keyword evidence="2 5" id="KW-0560">Oxidoreductase</keyword>
<proteinExistence type="inferred from homology"/>
<dbReference type="InterPro" id="IPR013328">
    <property type="entry name" value="6PGD_dom2"/>
</dbReference>
<dbReference type="GeneID" id="66853912"/>
<feature type="domain" description="NADPH-dependent reductive aminase-like C-terminal" evidence="4">
    <location>
        <begin position="173"/>
        <end position="299"/>
    </location>
</feature>
<dbReference type="InterPro" id="IPR036291">
    <property type="entry name" value="NAD(P)-bd_dom_sf"/>
</dbReference>
<gene>
    <name evidence="5" type="primary">garR3</name>
    <name evidence="5" type="ORF">SRIMR7_32825</name>
</gene>
<dbReference type="GO" id="GO:0008679">
    <property type="term" value="F:2-hydroxy-3-oxopropionate reductase activity"/>
    <property type="evidence" value="ECO:0007669"/>
    <property type="project" value="UniProtKB-EC"/>
</dbReference>
<dbReference type="EMBL" id="CP094298">
    <property type="protein sequence ID" value="UNZ06949.1"/>
    <property type="molecule type" value="Genomic_DNA"/>
</dbReference>
<sequence>MAATPTNPSTDSGKTPVTVLGLGAMGRALAGAFLKAGHPTTVWNRSEHKADELVARGAVRAGSVAEAVAASPLIVVCVVDYEVSHRILEPVGADLAGRVLVNLTSDTPVRSRRAAEWAAGHGVEYLDGAIMVPTPVIGTPEATVLYSGSRRAFDTYEETLKALGGKAPFLGTDHGVAAVYDLAMLSFFYSGMAGLAHAFTLAGEEGVPATDLAPFLDVITGIFPPIAKGMADDLVGGRLDGAGEGNIVMEAAGIAHIVEASRDRGVNTDVLDALKALMDRTIAAGHGESEFVRVTEAMRGAYA</sequence>
<reference evidence="5 6" key="1">
    <citation type="submission" date="2022-03" db="EMBL/GenBank/DDBJ databases">
        <title>Complete genome of Streptomyces rimosus ssp. rimosus R7 (=ATCC 10970).</title>
        <authorList>
            <person name="Beganovic S."/>
            <person name="Ruckert C."/>
            <person name="Busche T."/>
            <person name="Kalinowski J."/>
            <person name="Wittmann C."/>
        </authorList>
    </citation>
    <scope>NUCLEOTIDE SEQUENCE [LARGE SCALE GENOMIC DNA]</scope>
    <source>
        <strain evidence="5 6">R7</strain>
    </source>
</reference>
<keyword evidence="6" id="KW-1185">Reference proteome</keyword>
<name>A0ABY3ZA58_STRRM</name>
<dbReference type="InterPro" id="IPR006115">
    <property type="entry name" value="6PGDH_NADP-bd"/>
</dbReference>
<dbReference type="Pfam" id="PF21761">
    <property type="entry name" value="RedAm-like_C"/>
    <property type="match status" value="1"/>
</dbReference>
<dbReference type="Gene3D" id="3.40.50.720">
    <property type="entry name" value="NAD(P)-binding Rossmann-like Domain"/>
    <property type="match status" value="1"/>
</dbReference>
<dbReference type="InterPro" id="IPR048666">
    <property type="entry name" value="RedAm-like_C"/>
</dbReference>
<evidence type="ECO:0000259" key="3">
    <source>
        <dbReference type="Pfam" id="PF03446"/>
    </source>
</evidence>
<evidence type="ECO:0000313" key="6">
    <source>
        <dbReference type="Proteomes" id="UP000829494"/>
    </source>
</evidence>
<dbReference type="Proteomes" id="UP000829494">
    <property type="component" value="Chromosome"/>
</dbReference>
<dbReference type="PANTHER" id="PTHR43580:SF2">
    <property type="entry name" value="CYTOKINE-LIKE NUCLEAR FACTOR N-PAC"/>
    <property type="match status" value="1"/>
</dbReference>
<comment type="similarity">
    <text evidence="1">Belongs to the HIBADH-related family.</text>
</comment>
<dbReference type="Pfam" id="PF03446">
    <property type="entry name" value="NAD_binding_2"/>
    <property type="match status" value="1"/>
</dbReference>
<accession>A0ABY3ZA58</accession>
<evidence type="ECO:0000256" key="1">
    <source>
        <dbReference type="ARBA" id="ARBA00009080"/>
    </source>
</evidence>
<protein>
    <submittedName>
        <fullName evidence="5">2-hydroxy-3-oxopropionate reductase</fullName>
        <ecNumber evidence="5">1.1.1.60</ecNumber>
    </submittedName>
</protein>
<evidence type="ECO:0000313" key="5">
    <source>
        <dbReference type="EMBL" id="UNZ06949.1"/>
    </source>
</evidence>
<dbReference type="PANTHER" id="PTHR43580">
    <property type="entry name" value="OXIDOREDUCTASE GLYR1-RELATED"/>
    <property type="match status" value="1"/>
</dbReference>
<dbReference type="InterPro" id="IPR015815">
    <property type="entry name" value="HIBADH-related"/>
</dbReference>
<dbReference type="Gene3D" id="1.10.1040.10">
    <property type="entry name" value="N-(1-d-carboxylethyl)-l-norvaline Dehydrogenase, domain 2"/>
    <property type="match status" value="1"/>
</dbReference>
<dbReference type="EC" id="1.1.1.60" evidence="5"/>
<feature type="domain" description="6-phosphogluconate dehydrogenase NADP-binding" evidence="3">
    <location>
        <begin position="17"/>
        <end position="166"/>
    </location>
</feature>
<dbReference type="RefSeq" id="WP_003985113.1">
    <property type="nucleotide sequence ID" value="NZ_CP043497.1"/>
</dbReference>